<dbReference type="GO" id="GO:0008270">
    <property type="term" value="F:zinc ion binding"/>
    <property type="evidence" value="ECO:0007669"/>
    <property type="project" value="UniProtKB-KW"/>
</dbReference>
<dbReference type="PANTHER" id="PTHR21540">
    <property type="entry name" value="RING FINGER AND SWIM DOMAIN-CONTAINING PROTEIN 2"/>
    <property type="match status" value="1"/>
</dbReference>
<keyword evidence="3" id="KW-0732">Signal</keyword>
<dbReference type="PANTHER" id="PTHR21540:SF0">
    <property type="entry name" value="PHD FAMILY PROTEIN"/>
    <property type="match status" value="1"/>
</dbReference>
<evidence type="ECO:0000259" key="5">
    <source>
        <dbReference type="PROSITE" id="PS50966"/>
    </source>
</evidence>
<dbReference type="Pfam" id="PF13639">
    <property type="entry name" value="zf-RING_2"/>
    <property type="match status" value="1"/>
</dbReference>
<dbReference type="Gene3D" id="3.30.40.10">
    <property type="entry name" value="Zinc/RING finger domain, C3HC4 (zinc finger)"/>
    <property type="match status" value="1"/>
</dbReference>
<dbReference type="Proteomes" id="UP000218209">
    <property type="component" value="Unassembled WGS sequence"/>
</dbReference>
<keyword evidence="7" id="KW-1185">Reference proteome</keyword>
<gene>
    <name evidence="6" type="ORF">BU14_0611s0002</name>
</gene>
<evidence type="ECO:0000313" key="7">
    <source>
        <dbReference type="Proteomes" id="UP000218209"/>
    </source>
</evidence>
<dbReference type="InterPro" id="IPR013083">
    <property type="entry name" value="Znf_RING/FYVE/PHD"/>
</dbReference>
<feature type="signal peptide" evidence="3">
    <location>
        <begin position="1"/>
        <end position="21"/>
    </location>
</feature>
<evidence type="ECO:0008006" key="8">
    <source>
        <dbReference type="Google" id="ProtNLM"/>
    </source>
</evidence>
<dbReference type="InterPro" id="IPR039903">
    <property type="entry name" value="Zswim2"/>
</dbReference>
<feature type="domain" description="RING-type" evidence="4">
    <location>
        <begin position="167"/>
        <end position="216"/>
    </location>
</feature>
<evidence type="ECO:0000313" key="6">
    <source>
        <dbReference type="EMBL" id="OSX71044.1"/>
    </source>
</evidence>
<feature type="chain" id="PRO_5012959494" description="SWIM-type domain-containing protein" evidence="3">
    <location>
        <begin position="22"/>
        <end position="292"/>
    </location>
</feature>
<feature type="region of interest" description="Disordered" evidence="2">
    <location>
        <begin position="138"/>
        <end position="159"/>
    </location>
</feature>
<name>A0A1X6NR02_PORUM</name>
<evidence type="ECO:0000256" key="3">
    <source>
        <dbReference type="SAM" id="SignalP"/>
    </source>
</evidence>
<reference evidence="6 7" key="1">
    <citation type="submission" date="2017-03" db="EMBL/GenBank/DDBJ databases">
        <title>WGS assembly of Porphyra umbilicalis.</title>
        <authorList>
            <person name="Brawley S.H."/>
            <person name="Blouin N.A."/>
            <person name="Ficko-Blean E."/>
            <person name="Wheeler G.L."/>
            <person name="Lohr M."/>
            <person name="Goodson H.V."/>
            <person name="Jenkins J.W."/>
            <person name="Blaby-Haas C.E."/>
            <person name="Helliwell K.E."/>
            <person name="Chan C."/>
            <person name="Marriage T."/>
            <person name="Bhattacharya D."/>
            <person name="Klein A.S."/>
            <person name="Badis Y."/>
            <person name="Brodie J."/>
            <person name="Cao Y."/>
            <person name="Collen J."/>
            <person name="Dittami S.M."/>
            <person name="Gachon C.M."/>
            <person name="Green B.R."/>
            <person name="Karpowicz S."/>
            <person name="Kim J.W."/>
            <person name="Kudahl U."/>
            <person name="Lin S."/>
            <person name="Michel G."/>
            <person name="Mittag M."/>
            <person name="Olson B.J."/>
            <person name="Pangilinan J."/>
            <person name="Peng Y."/>
            <person name="Qiu H."/>
            <person name="Shu S."/>
            <person name="Singer J.T."/>
            <person name="Smith A.G."/>
            <person name="Sprecher B.N."/>
            <person name="Wagner V."/>
            <person name="Wang W."/>
            <person name="Wang Z.-Y."/>
            <person name="Yan J."/>
            <person name="Yarish C."/>
            <person name="Zoeuner-Riek S."/>
            <person name="Zhuang Y."/>
            <person name="Zou Y."/>
            <person name="Lindquist E.A."/>
            <person name="Grimwood J."/>
            <person name="Barry K."/>
            <person name="Rokhsar D.S."/>
            <person name="Schmutz J."/>
            <person name="Stiller J.W."/>
            <person name="Grossman A.R."/>
            <person name="Prochnik S.E."/>
        </authorList>
    </citation>
    <scope>NUCLEOTIDE SEQUENCE [LARGE SCALE GENOMIC DNA]</scope>
    <source>
        <strain evidence="6">4086291</strain>
    </source>
</reference>
<evidence type="ECO:0000259" key="4">
    <source>
        <dbReference type="PROSITE" id="PS50089"/>
    </source>
</evidence>
<dbReference type="GO" id="GO:0061630">
    <property type="term" value="F:ubiquitin protein ligase activity"/>
    <property type="evidence" value="ECO:0007669"/>
    <property type="project" value="InterPro"/>
</dbReference>
<proteinExistence type="predicted"/>
<protein>
    <recommendedName>
        <fullName evidence="8">SWIM-type domain-containing protein</fullName>
    </recommendedName>
</protein>
<keyword evidence="1" id="KW-0863">Zinc-finger</keyword>
<feature type="domain" description="SWIM-type" evidence="5">
    <location>
        <begin position="48"/>
        <end position="81"/>
    </location>
</feature>
<evidence type="ECO:0000256" key="1">
    <source>
        <dbReference type="PROSITE-ProRule" id="PRU00175"/>
    </source>
</evidence>
<accession>A0A1X6NR02</accession>
<dbReference type="Pfam" id="PF04434">
    <property type="entry name" value="SWIM"/>
    <property type="match status" value="1"/>
</dbReference>
<keyword evidence="1" id="KW-0479">Metal-binding</keyword>
<dbReference type="PROSITE" id="PS50966">
    <property type="entry name" value="ZF_SWIM"/>
    <property type="match status" value="1"/>
</dbReference>
<dbReference type="SUPFAM" id="SSF57850">
    <property type="entry name" value="RING/U-box"/>
    <property type="match status" value="1"/>
</dbReference>
<evidence type="ECO:0000256" key="2">
    <source>
        <dbReference type="SAM" id="MobiDB-lite"/>
    </source>
</evidence>
<sequence>MQERLARAFAHRLFLVGTGVAASGGGGGGDGAPPSRRYAVLGSTANVYTVVIATRPTCTCPDHLKTGGPCKHQLFVLHRVLKVGRADPVLWQTSLTATEVDAVFAAAPPVGEGGGGILASPAVRAGYAAATGGRPAGGGVDGAPADGASGAAGGDAARRPLTDDDDCPICCDTMGTAAAATDWCRACKNNVHAECIGKWLAVKAAAGEAASCPMCRTAWHTVAAAAAGRGGRGRGGGGRAAAAGGYVNLASVSDAHTERLSMQERYPETARFMGDGWRARRGLAFVRDDDEG</sequence>
<dbReference type="EMBL" id="KV919177">
    <property type="protein sequence ID" value="OSX71044.1"/>
    <property type="molecule type" value="Genomic_DNA"/>
</dbReference>
<keyword evidence="1" id="KW-0862">Zinc</keyword>
<dbReference type="InterPro" id="IPR001841">
    <property type="entry name" value="Znf_RING"/>
</dbReference>
<organism evidence="6 7">
    <name type="scientific">Porphyra umbilicalis</name>
    <name type="common">Purple laver</name>
    <name type="synonym">Red alga</name>
    <dbReference type="NCBI Taxonomy" id="2786"/>
    <lineage>
        <taxon>Eukaryota</taxon>
        <taxon>Rhodophyta</taxon>
        <taxon>Bangiophyceae</taxon>
        <taxon>Bangiales</taxon>
        <taxon>Bangiaceae</taxon>
        <taxon>Porphyra</taxon>
    </lineage>
</organism>
<dbReference type="PROSITE" id="PS50089">
    <property type="entry name" value="ZF_RING_2"/>
    <property type="match status" value="1"/>
</dbReference>
<dbReference type="AlphaFoldDB" id="A0A1X6NR02"/>
<dbReference type="InterPro" id="IPR007527">
    <property type="entry name" value="Znf_SWIM"/>
</dbReference>
<dbReference type="OrthoDB" id="2122982at2759"/>